<keyword evidence="4" id="KW-1185">Reference proteome</keyword>
<dbReference type="Proteomes" id="UP000245464">
    <property type="component" value="Chromosome 5"/>
</dbReference>
<accession>A0A2W1DI51</accession>
<dbReference type="OrthoDB" id="7777654at2759"/>
<evidence type="ECO:0000313" key="1">
    <source>
        <dbReference type="EMBL" id="KAF7570694.1"/>
    </source>
</evidence>
<dbReference type="EMBL" id="NRDI02000008">
    <property type="protein sequence ID" value="KAI1514395.1"/>
    <property type="molecule type" value="Genomic_DNA"/>
</dbReference>
<dbReference type="EMBL" id="NQIK02000005">
    <property type="protein sequence ID" value="KAF7570694.1"/>
    <property type="molecule type" value="Genomic_DNA"/>
</dbReference>
<sequence length="113" mass="12906">MFIVKDYNESLDNFDKKYLVPEQTSFYMHVPSRIDPSAAPEGCDAVSVCLPISNLQAASRKSYRGFKQTDESTKYWDDIVVTTRDTILETVKARLDIDLIPHIIEESFNTPLT</sequence>
<reference evidence="4" key="4">
    <citation type="journal article" date="2022" name="Microb. Genom.">
        <title>A global pangenome for the wheat fungal pathogen Pyrenophora tritici-repentis and prediction of effector protein structural homology.</title>
        <authorList>
            <person name="Moolhuijzen P.M."/>
            <person name="See P.T."/>
            <person name="Shi G."/>
            <person name="Powell H.R."/>
            <person name="Cockram J."/>
            <person name="Jorgensen L.N."/>
            <person name="Benslimane H."/>
            <person name="Strelkov S.E."/>
            <person name="Turner J."/>
            <person name="Liu Z."/>
            <person name="Moffat C.S."/>
        </authorList>
    </citation>
    <scope>NUCLEOTIDE SEQUENCE [LARGE SCALE GENOMIC DNA]</scope>
</reference>
<dbReference type="Proteomes" id="UP000249757">
    <property type="component" value="Unassembled WGS sequence"/>
</dbReference>
<dbReference type="AlphaFoldDB" id="A0A2W1DI51"/>
<organism evidence="2 4">
    <name type="scientific">Pyrenophora tritici-repentis</name>
    <dbReference type="NCBI Taxonomy" id="45151"/>
    <lineage>
        <taxon>Eukaryota</taxon>
        <taxon>Fungi</taxon>
        <taxon>Dikarya</taxon>
        <taxon>Ascomycota</taxon>
        <taxon>Pezizomycotina</taxon>
        <taxon>Dothideomycetes</taxon>
        <taxon>Pleosporomycetidae</taxon>
        <taxon>Pleosporales</taxon>
        <taxon>Pleosporineae</taxon>
        <taxon>Pleosporaceae</taxon>
        <taxon>Pyrenophora</taxon>
    </lineage>
</organism>
<evidence type="ECO:0000313" key="2">
    <source>
        <dbReference type="EMBL" id="KAI1514395.1"/>
    </source>
</evidence>
<gene>
    <name evidence="2" type="ORF">Ptr86124_007025</name>
    <name evidence="1" type="ORF">PtrM4_106960</name>
</gene>
<reference evidence="1 3" key="1">
    <citation type="journal article" date="2018" name="BMC Genomics">
        <title>Comparative genomics of the wheat fungal pathogen Pyrenophora tritici-repentis reveals chromosomal variations and genome plasticity.</title>
        <authorList>
            <person name="Moolhuijzen P."/>
            <person name="See P.T."/>
            <person name="Hane J.K."/>
            <person name="Shi G."/>
            <person name="Liu Z."/>
            <person name="Oliver R.P."/>
            <person name="Moffat C.S."/>
        </authorList>
    </citation>
    <scope>NUCLEOTIDE SEQUENCE [LARGE SCALE GENOMIC DNA]</scope>
    <source>
        <strain evidence="1">M4</strain>
    </source>
</reference>
<comment type="caution">
    <text evidence="2">The sequence shown here is derived from an EMBL/GenBank/DDBJ whole genome shotgun (WGS) entry which is preliminary data.</text>
</comment>
<name>A0A2W1DI51_9PLEO</name>
<protein>
    <submittedName>
        <fullName evidence="2">Phytoene dehydrogenase</fullName>
    </submittedName>
</protein>
<proteinExistence type="predicted"/>
<dbReference type="PANTHER" id="PTHR43734:SF1">
    <property type="entry name" value="PHYTOENE DESATURASE"/>
    <property type="match status" value="1"/>
</dbReference>
<reference evidence="2" key="3">
    <citation type="journal article" date="2022" name="bioRxiv">
        <title>A global pangenome for the wheat fungal pathogen Pyrenophora tritici-repentis and prediction of effector protein structural homology.</title>
        <authorList>
            <person name="Moolhuijzen P."/>
            <person name="See P.T."/>
            <person name="Shi G."/>
            <person name="Powell H.R."/>
            <person name="Cockram J."/>
            <person name="Jorgensen L.N."/>
            <person name="Benslimane H."/>
            <person name="Strelkov S.E."/>
            <person name="Turner J."/>
            <person name="Liu Z."/>
            <person name="Moffat C.S."/>
        </authorList>
    </citation>
    <scope>NUCLEOTIDE SEQUENCE</scope>
    <source>
        <strain evidence="2">86-124</strain>
    </source>
</reference>
<evidence type="ECO:0000313" key="4">
    <source>
        <dbReference type="Proteomes" id="UP000249757"/>
    </source>
</evidence>
<evidence type="ECO:0000313" key="3">
    <source>
        <dbReference type="Proteomes" id="UP000245464"/>
    </source>
</evidence>
<reference evidence="2" key="2">
    <citation type="submission" date="2021-05" db="EMBL/GenBank/DDBJ databases">
        <authorList>
            <person name="Moolhuijzen P.M."/>
            <person name="Moffat C.S."/>
        </authorList>
    </citation>
    <scope>NUCLEOTIDE SEQUENCE</scope>
    <source>
        <strain evidence="2">86-124</strain>
    </source>
</reference>
<dbReference type="PANTHER" id="PTHR43734">
    <property type="entry name" value="PHYTOENE DESATURASE"/>
    <property type="match status" value="1"/>
</dbReference>